<reference evidence="2" key="1">
    <citation type="journal article" date="2023" name="Science">
        <title>Genome structures resolve the early diversification of teleost fishes.</title>
        <authorList>
            <person name="Parey E."/>
            <person name="Louis A."/>
            <person name="Montfort J."/>
            <person name="Bouchez O."/>
            <person name="Roques C."/>
            <person name="Iampietro C."/>
            <person name="Lluch J."/>
            <person name="Castinel A."/>
            <person name="Donnadieu C."/>
            <person name="Desvignes T."/>
            <person name="Floi Bucao C."/>
            <person name="Jouanno E."/>
            <person name="Wen M."/>
            <person name="Mejri S."/>
            <person name="Dirks R."/>
            <person name="Jansen H."/>
            <person name="Henkel C."/>
            <person name="Chen W.J."/>
            <person name="Zahm M."/>
            <person name="Cabau C."/>
            <person name="Klopp C."/>
            <person name="Thompson A.W."/>
            <person name="Robinson-Rechavi M."/>
            <person name="Braasch I."/>
            <person name="Lecointre G."/>
            <person name="Bobe J."/>
            <person name="Postlethwait J.H."/>
            <person name="Berthelot C."/>
            <person name="Roest Crollius H."/>
            <person name="Guiguen Y."/>
        </authorList>
    </citation>
    <scope>NUCLEOTIDE SEQUENCE</scope>
    <source>
        <strain evidence="2">WJC10195</strain>
    </source>
</reference>
<evidence type="ECO:0000256" key="1">
    <source>
        <dbReference type="SAM" id="MobiDB-lite"/>
    </source>
</evidence>
<accession>A0A9Q1F0Z6</accession>
<dbReference type="EMBL" id="JAINUF010000010">
    <property type="protein sequence ID" value="KAJ8348861.1"/>
    <property type="molecule type" value="Genomic_DNA"/>
</dbReference>
<keyword evidence="3" id="KW-1185">Reference proteome</keyword>
<protein>
    <submittedName>
        <fullName evidence="2">Uncharacterized protein</fullName>
    </submittedName>
</protein>
<feature type="region of interest" description="Disordered" evidence="1">
    <location>
        <begin position="288"/>
        <end position="319"/>
    </location>
</feature>
<feature type="region of interest" description="Disordered" evidence="1">
    <location>
        <begin position="733"/>
        <end position="758"/>
    </location>
</feature>
<feature type="region of interest" description="Disordered" evidence="1">
    <location>
        <begin position="904"/>
        <end position="932"/>
    </location>
</feature>
<dbReference type="AlphaFoldDB" id="A0A9Q1F0Z6"/>
<proteinExistence type="predicted"/>
<feature type="region of interest" description="Disordered" evidence="1">
    <location>
        <begin position="520"/>
        <end position="551"/>
    </location>
</feature>
<feature type="region of interest" description="Disordered" evidence="1">
    <location>
        <begin position="1"/>
        <end position="30"/>
    </location>
</feature>
<feature type="region of interest" description="Disordered" evidence="1">
    <location>
        <begin position="235"/>
        <end position="261"/>
    </location>
</feature>
<feature type="region of interest" description="Disordered" evidence="1">
    <location>
        <begin position="62"/>
        <end position="87"/>
    </location>
</feature>
<evidence type="ECO:0000313" key="2">
    <source>
        <dbReference type="EMBL" id="KAJ8348861.1"/>
    </source>
</evidence>
<feature type="compositionally biased region" description="Low complexity" evidence="1">
    <location>
        <begin position="615"/>
        <end position="631"/>
    </location>
</feature>
<gene>
    <name evidence="2" type="ORF">SKAU_G00274500</name>
</gene>
<evidence type="ECO:0000313" key="3">
    <source>
        <dbReference type="Proteomes" id="UP001152622"/>
    </source>
</evidence>
<organism evidence="2 3">
    <name type="scientific">Synaphobranchus kaupii</name>
    <name type="common">Kaup's arrowtooth eel</name>
    <dbReference type="NCBI Taxonomy" id="118154"/>
    <lineage>
        <taxon>Eukaryota</taxon>
        <taxon>Metazoa</taxon>
        <taxon>Chordata</taxon>
        <taxon>Craniata</taxon>
        <taxon>Vertebrata</taxon>
        <taxon>Euteleostomi</taxon>
        <taxon>Actinopterygii</taxon>
        <taxon>Neopterygii</taxon>
        <taxon>Teleostei</taxon>
        <taxon>Anguilliformes</taxon>
        <taxon>Synaphobranchidae</taxon>
        <taxon>Synaphobranchus</taxon>
    </lineage>
</organism>
<dbReference type="Proteomes" id="UP001152622">
    <property type="component" value="Chromosome 10"/>
</dbReference>
<feature type="region of interest" description="Disordered" evidence="1">
    <location>
        <begin position="785"/>
        <end position="816"/>
    </location>
</feature>
<comment type="caution">
    <text evidence="2">The sequence shown here is derived from an EMBL/GenBank/DDBJ whole genome shotgun (WGS) entry which is preliminary data.</text>
</comment>
<feature type="region of interest" description="Disordered" evidence="1">
    <location>
        <begin position="669"/>
        <end position="700"/>
    </location>
</feature>
<feature type="region of interest" description="Disordered" evidence="1">
    <location>
        <begin position="578"/>
        <end position="642"/>
    </location>
</feature>
<name>A0A9Q1F0Z6_SYNKA</name>
<sequence>MTDRLPQRRLQRPRACRPGPERGLAPGDNERAHAYLGFSSARTNLSPFTKDFRGEEHAWTDRLPQRRLQRPRACRPGPERGLAPGDNERAHAYLGFSSARTNLSPFTKDFRGEEHAWTDRLPQRRLQRPRACRPGPERGLAPGDNERAHAYLGFSSARTNLSPFTKDFRGEEHAWTDRLPQRRLQRPRACRPGPERGLAPGDNERAHAYLGFSSARTNLSPFTKDFRGEEHAWTDRLPQRRLQRPRACRPGPERGLAPGDNERAHAYLGFSSARTNLSPFTKDFRGEEHAWTDRLPQRRLQRPRACRPGPERGLAPGDNERAHAYLGFSSARTNLSPFTKDFRGEEHAWTDRLPQRRLQRPRACRPGPERGLAPGDNERAHAYLGFSSARTNLSPFTKDFRGEEHAWTDRLPQRRLQRPRACRPGPERGLAPGDNERAHAYLGFSSARTNLSPFTKDFRGEEHAWTDRLPQRRLQRPRACRPGPERGLAPGDNERAHAYLGFSSARTNLSPFTKDFRGEEHAWTDRLPQRRLQRPRACRPGPERGLAPGDNERAHAYLGFSSARTNLSPFTKDFRGEEHAWTDRLPQRRLQRPRACRPGPERGLAPGDNERAHARTASPSAASSAPRACRPGPERGLAPGDNERAHAYLGFSSARTNLSPFTKDFRGEEHAWTDRLPQRRLQRPRACRPGPERGLAPGDNERAHAYLGFSSARTNLSPFTKDFRGEEHAWTDRLPQRRLQRPRACRPGPERGLAPGDNERAHAYLGFSSARTNLSPFTKDFRGEEHAWTDRLPQRRLQRPRACRPGPERGLAPGDNERAHAYLGFSSARTNLSPFTKDFRGEEHAWTDRLPQRRLQRPRACRPGPERGLAPGDNERAHAYLGFSSARTNLSPFTKDFRGEEHAWTDRLPQRRLQRPRACRPGPERGLAPGDNERAHAYLGFSSARTNLSPFTKDFRGEEHAWTDRLPQRRLQRPRACRPGPERGLAPGDNERAHAYLGFSSARTNLSPFTKDFRGEEHAWVCAIFGCSVHRTGQLCW</sequence>
<feature type="region of interest" description="Disordered" evidence="1">
    <location>
        <begin position="346"/>
        <end position="377"/>
    </location>
</feature>